<dbReference type="Proteomes" id="UP001242811">
    <property type="component" value="Unassembled WGS sequence"/>
</dbReference>
<keyword evidence="1 2" id="KW-0472">Membrane</keyword>
<dbReference type="InterPro" id="IPR004995">
    <property type="entry name" value="Spore_Ger"/>
</dbReference>
<comment type="caution">
    <text evidence="3">The sequence shown here is derived from an EMBL/GenBank/DDBJ whole genome shotgun (WGS) entry which is preliminary data.</text>
</comment>
<keyword evidence="4" id="KW-1185">Reference proteome</keyword>
<gene>
    <name evidence="3" type="ORF">QOZ95_000310</name>
</gene>
<name>A0ABU0KRU3_9BACL</name>
<evidence type="ECO:0000256" key="2">
    <source>
        <dbReference type="SAM" id="Phobius"/>
    </source>
</evidence>
<dbReference type="EMBL" id="JAUSWA010000001">
    <property type="protein sequence ID" value="MDQ0492163.1"/>
    <property type="molecule type" value="Genomic_DNA"/>
</dbReference>
<keyword evidence="2" id="KW-0812">Transmembrane</keyword>
<sequence>MDKSSDMVLPPGFIQEFTEDNPFSLFPQQLSTERPDRVTANLMEGRIAILAEGSPTALIVPVSFFAFYQSMAVGLLVHF</sequence>
<accession>A0ABU0KRU3</accession>
<evidence type="ECO:0000313" key="4">
    <source>
        <dbReference type="Proteomes" id="UP001242811"/>
    </source>
</evidence>
<reference evidence="3 4" key="1">
    <citation type="submission" date="2023-07" db="EMBL/GenBank/DDBJ databases">
        <title>Genomic Encyclopedia of Type Strains, Phase IV (KMG-IV): sequencing the most valuable type-strain genomes for metagenomic binning, comparative biology and taxonomic classification.</title>
        <authorList>
            <person name="Goeker M."/>
        </authorList>
    </citation>
    <scope>NUCLEOTIDE SEQUENCE [LARGE SCALE GENOMIC DNA]</scope>
    <source>
        <strain evidence="3 4">DSM 14914</strain>
    </source>
</reference>
<evidence type="ECO:0000256" key="1">
    <source>
        <dbReference type="ARBA" id="ARBA00023136"/>
    </source>
</evidence>
<organism evidence="3 4">
    <name type="scientific">Paenibacillus brasilensis</name>
    <dbReference type="NCBI Taxonomy" id="128574"/>
    <lineage>
        <taxon>Bacteria</taxon>
        <taxon>Bacillati</taxon>
        <taxon>Bacillota</taxon>
        <taxon>Bacilli</taxon>
        <taxon>Bacillales</taxon>
        <taxon>Paenibacillaceae</taxon>
        <taxon>Paenibacillus</taxon>
    </lineage>
</organism>
<proteinExistence type="predicted"/>
<protein>
    <submittedName>
        <fullName evidence="3">Uncharacterized protein</fullName>
    </submittedName>
</protein>
<feature type="transmembrane region" description="Helical" evidence="2">
    <location>
        <begin position="58"/>
        <end position="77"/>
    </location>
</feature>
<keyword evidence="2" id="KW-1133">Transmembrane helix</keyword>
<dbReference type="Pfam" id="PF03323">
    <property type="entry name" value="GerA"/>
    <property type="match status" value="1"/>
</dbReference>
<evidence type="ECO:0000313" key="3">
    <source>
        <dbReference type="EMBL" id="MDQ0492163.1"/>
    </source>
</evidence>